<keyword evidence="2 6" id="KW-0812">Transmembrane</keyword>
<feature type="transmembrane region" description="Helical" evidence="6">
    <location>
        <begin position="71"/>
        <end position="93"/>
    </location>
</feature>
<reference evidence="7" key="1">
    <citation type="submission" date="2021-02" db="EMBL/GenBank/DDBJ databases">
        <title>Natronogracilivirga saccharolytica gen. nov. sp. nov. a new anaerobic, haloalkiliphilic carbohydrate-fermenting bacterium from soda lake and proposing of Cyclonatronumiaceae fam. nov. in the phylum Balneolaeota.</title>
        <authorList>
            <person name="Zhilina T.N."/>
            <person name="Sorokin D.Y."/>
            <person name="Zavarzina D.G."/>
            <person name="Toshchakov S.V."/>
            <person name="Kublanov I.V."/>
        </authorList>
    </citation>
    <scope>NUCLEOTIDE SEQUENCE</scope>
    <source>
        <strain evidence="7">Z-1702</strain>
    </source>
</reference>
<dbReference type="Proteomes" id="UP000673975">
    <property type="component" value="Unassembled WGS sequence"/>
</dbReference>
<dbReference type="AlphaFoldDB" id="A0A8J7RMB6"/>
<evidence type="ECO:0000256" key="3">
    <source>
        <dbReference type="ARBA" id="ARBA00022824"/>
    </source>
</evidence>
<proteinExistence type="predicted"/>
<evidence type="ECO:0000313" key="8">
    <source>
        <dbReference type="Proteomes" id="UP000673975"/>
    </source>
</evidence>
<dbReference type="GO" id="GO:0004577">
    <property type="term" value="F:N-acetylglucosaminyldiphosphodolichol N-acetylglucosaminyltransferase activity"/>
    <property type="evidence" value="ECO:0007669"/>
    <property type="project" value="TreeGrafter"/>
</dbReference>
<keyword evidence="5 6" id="KW-0472">Membrane</keyword>
<protein>
    <submittedName>
        <fullName evidence="7">Polysaccharide biosynthesis protein</fullName>
    </submittedName>
</protein>
<comment type="caution">
    <text evidence="7">The sequence shown here is derived from an EMBL/GenBank/DDBJ whole genome shotgun (WGS) entry which is preliminary data.</text>
</comment>
<keyword evidence="4 6" id="KW-1133">Transmembrane helix</keyword>
<dbReference type="PANTHER" id="PTHR12154">
    <property type="entry name" value="GLYCOSYL TRANSFERASE-RELATED"/>
    <property type="match status" value="1"/>
</dbReference>
<dbReference type="Gene3D" id="3.40.50.2000">
    <property type="entry name" value="Glycogen Phosphorylase B"/>
    <property type="match status" value="1"/>
</dbReference>
<evidence type="ECO:0000256" key="5">
    <source>
        <dbReference type="ARBA" id="ARBA00023136"/>
    </source>
</evidence>
<accession>A0A8J7RMB6</accession>
<dbReference type="RefSeq" id="WP_210513476.1">
    <property type="nucleotide sequence ID" value="NZ_JAFIDN010000026.1"/>
</dbReference>
<sequence length="169" mass="19701">MNKVKSDIKICVAYSSGGHGQQALQLTELYNKYDFFYFIKKDEINMTKKLGARHYYNYTLETYINRSKMSYLVWPVTFILFSLNFIKSIYVFLMEKPDFVISTGSSSALPICIICKLFGKKVVWIESFAKVNKPGRASKLAYYISDLFIIQWKELEKFYPKAVYGGSIY</sequence>
<organism evidence="7 8">
    <name type="scientific">Natronogracilivirga saccharolytica</name>
    <dbReference type="NCBI Taxonomy" id="2812953"/>
    <lineage>
        <taxon>Bacteria</taxon>
        <taxon>Pseudomonadati</taxon>
        <taxon>Balneolota</taxon>
        <taxon>Balneolia</taxon>
        <taxon>Balneolales</taxon>
        <taxon>Cyclonatronaceae</taxon>
        <taxon>Natronogracilivirga</taxon>
    </lineage>
</organism>
<dbReference type="InterPro" id="IPR013969">
    <property type="entry name" value="Oligosacch_biosynth_Alg14"/>
</dbReference>
<evidence type="ECO:0000256" key="1">
    <source>
        <dbReference type="ARBA" id="ARBA00004389"/>
    </source>
</evidence>
<evidence type="ECO:0000256" key="6">
    <source>
        <dbReference type="SAM" id="Phobius"/>
    </source>
</evidence>
<dbReference type="EMBL" id="JAFIDN010000026">
    <property type="protein sequence ID" value="MBP3194017.1"/>
    <property type="molecule type" value="Genomic_DNA"/>
</dbReference>
<evidence type="ECO:0000256" key="4">
    <source>
        <dbReference type="ARBA" id="ARBA00022989"/>
    </source>
</evidence>
<keyword evidence="8" id="KW-1185">Reference proteome</keyword>
<dbReference type="SUPFAM" id="SSF53756">
    <property type="entry name" value="UDP-Glycosyltransferase/glycogen phosphorylase"/>
    <property type="match status" value="1"/>
</dbReference>
<dbReference type="PANTHER" id="PTHR12154:SF4">
    <property type="entry name" value="UDP-N-ACETYLGLUCOSAMINE TRANSFERASE SUBUNIT ALG14 HOMOLOG"/>
    <property type="match status" value="1"/>
</dbReference>
<comment type="subcellular location">
    <subcellularLocation>
        <location evidence="1">Endoplasmic reticulum membrane</location>
        <topology evidence="1">Single-pass membrane protein</topology>
    </subcellularLocation>
</comment>
<dbReference type="NCBIfam" id="NF041549">
    <property type="entry name" value="PssD"/>
    <property type="match status" value="1"/>
</dbReference>
<evidence type="ECO:0000313" key="7">
    <source>
        <dbReference type="EMBL" id="MBP3194017.1"/>
    </source>
</evidence>
<dbReference type="GO" id="GO:0006488">
    <property type="term" value="P:dolichol-linked oligosaccharide biosynthetic process"/>
    <property type="evidence" value="ECO:0007669"/>
    <property type="project" value="InterPro"/>
</dbReference>
<dbReference type="Pfam" id="PF08660">
    <property type="entry name" value="Alg14"/>
    <property type="match status" value="1"/>
</dbReference>
<keyword evidence="3" id="KW-0256">Endoplasmic reticulum</keyword>
<gene>
    <name evidence="7" type="ORF">NATSA_15190</name>
</gene>
<name>A0A8J7RMB6_9BACT</name>
<evidence type="ECO:0000256" key="2">
    <source>
        <dbReference type="ARBA" id="ARBA00022692"/>
    </source>
</evidence>